<dbReference type="EMBL" id="CP014227">
    <property type="protein sequence ID" value="AMD84330.1"/>
    <property type="molecule type" value="Genomic_DNA"/>
</dbReference>
<dbReference type="Proteomes" id="UP000065822">
    <property type="component" value="Chromosome"/>
</dbReference>
<evidence type="ECO:0000313" key="3">
    <source>
        <dbReference type="EMBL" id="SNV11731.1"/>
    </source>
</evidence>
<accession>A0AAX2H0Q4</accession>
<dbReference type="RefSeq" id="WP_066427897.1">
    <property type="nucleotide sequence ID" value="NZ_CP014227.1"/>
</dbReference>
<protein>
    <recommendedName>
        <fullName evidence="6">C-type lysozyme inhibitor domain-containing protein</fullName>
    </recommendedName>
</protein>
<evidence type="ECO:0000313" key="5">
    <source>
        <dbReference type="Proteomes" id="UP000215539"/>
    </source>
</evidence>
<reference evidence="3 5" key="2">
    <citation type="submission" date="2017-06" db="EMBL/GenBank/DDBJ databases">
        <authorList>
            <consortium name="Pathogen Informatics"/>
        </authorList>
    </citation>
    <scope>NUCLEOTIDE SEQUENCE [LARGE SCALE GENOMIC DNA]</scope>
    <source>
        <strain evidence="3 5">NCTC12947</strain>
    </source>
</reference>
<dbReference type="Proteomes" id="UP000215539">
    <property type="component" value="Chromosome 1"/>
</dbReference>
<feature type="region of interest" description="Disordered" evidence="1">
    <location>
        <begin position="19"/>
        <end position="56"/>
    </location>
</feature>
<evidence type="ECO:0000313" key="2">
    <source>
        <dbReference type="EMBL" id="AMD84330.1"/>
    </source>
</evidence>
<name>A0AAX2H0Q4_9FLAO</name>
<dbReference type="PROSITE" id="PS51257">
    <property type="entry name" value="PROKAR_LIPOPROTEIN"/>
    <property type="match status" value="1"/>
</dbReference>
<reference evidence="2 4" key="1">
    <citation type="submission" date="2016-02" db="EMBL/GenBank/DDBJ databases">
        <authorList>
            <person name="Holder M.E."/>
            <person name="Ajami N.J."/>
            <person name="Petrosino J.F."/>
        </authorList>
    </citation>
    <scope>NUCLEOTIDE SEQUENCE [LARGE SCALE GENOMIC DNA]</scope>
    <source>
        <strain evidence="2 4">CCUG 32990</strain>
    </source>
</reference>
<sequence length="146" mass="16118">MKKIIFLFSAAALMACGNNTPKTPEEASDEAQAMTEEPLMGGDEDEHGCKPSTGESWSELQQRCLRVFDKGERLNPIEDNGTVISAFALFNTDKSKVEIFTSMKENTILDKKGDNLYEGGNFKYDSAEGVLYIDGKEAFKKEASSK</sequence>
<dbReference type="EMBL" id="LT906449">
    <property type="protein sequence ID" value="SNV11731.1"/>
    <property type="molecule type" value="Genomic_DNA"/>
</dbReference>
<dbReference type="AlphaFoldDB" id="A0AAX2H0Q4"/>
<gene>
    <name evidence="2" type="ORF">AXF12_01530</name>
    <name evidence="3" type="ORF">SAMEA44541418_01453</name>
</gene>
<keyword evidence="4" id="KW-1185">Reference proteome</keyword>
<dbReference type="KEGG" id="chg:AXF12_01530"/>
<proteinExistence type="predicted"/>
<evidence type="ECO:0000313" key="4">
    <source>
        <dbReference type="Proteomes" id="UP000065822"/>
    </source>
</evidence>
<evidence type="ECO:0008006" key="6">
    <source>
        <dbReference type="Google" id="ProtNLM"/>
    </source>
</evidence>
<evidence type="ECO:0000256" key="1">
    <source>
        <dbReference type="SAM" id="MobiDB-lite"/>
    </source>
</evidence>
<organism evidence="3 5">
    <name type="scientific">Capnocytophaga haemolytica</name>
    <dbReference type="NCBI Taxonomy" id="45243"/>
    <lineage>
        <taxon>Bacteria</taxon>
        <taxon>Pseudomonadati</taxon>
        <taxon>Bacteroidota</taxon>
        <taxon>Flavobacteriia</taxon>
        <taxon>Flavobacteriales</taxon>
        <taxon>Flavobacteriaceae</taxon>
        <taxon>Capnocytophaga</taxon>
    </lineage>
</organism>